<evidence type="ECO:0000256" key="2">
    <source>
        <dbReference type="ARBA" id="ARBA00010190"/>
    </source>
</evidence>
<dbReference type="PROSITE" id="PS01057">
    <property type="entry name" value="SAICAR_SYNTHETASE_1"/>
    <property type="match status" value="1"/>
</dbReference>
<dbReference type="Gene3D" id="3.30.470.20">
    <property type="entry name" value="ATP-grasp fold, B domain"/>
    <property type="match status" value="1"/>
</dbReference>
<reference evidence="13 14" key="1">
    <citation type="submission" date="2019-11" db="EMBL/GenBank/DDBJ databases">
        <authorList>
            <person name="Li X.-J."/>
            <person name="Feng X.-M."/>
        </authorList>
    </citation>
    <scope>NUCLEOTIDE SEQUENCE [LARGE SCALE GENOMIC DNA]</scope>
    <source>
        <strain evidence="13 14">XMNu-373</strain>
    </source>
</reference>
<keyword evidence="6 11" id="KW-0547">Nucleotide-binding</keyword>
<keyword evidence="8 11" id="KW-0067">ATP-binding</keyword>
<proteinExistence type="inferred from homology"/>
<dbReference type="PANTHER" id="PTHR43700:SF1">
    <property type="entry name" value="PHOSPHORIBOSYLAMINOIMIDAZOLE-SUCCINOCARBOXAMIDE SYNTHASE"/>
    <property type="match status" value="1"/>
</dbReference>
<dbReference type="GO" id="GO:0006189">
    <property type="term" value="P:'de novo' IMP biosynthetic process"/>
    <property type="evidence" value="ECO:0007669"/>
    <property type="project" value="UniProtKB-UniRule"/>
</dbReference>
<comment type="pathway">
    <text evidence="1 11">Purine metabolism; IMP biosynthesis via de novo pathway; 5-amino-1-(5-phospho-D-ribosyl)imidazole-4-carboxamide from 5-amino-1-(5-phospho-D-ribosyl)imidazole-4-carboxylate: step 1/2.</text>
</comment>
<dbReference type="Gene3D" id="3.30.200.20">
    <property type="entry name" value="Phosphorylase Kinase, domain 1"/>
    <property type="match status" value="1"/>
</dbReference>
<evidence type="ECO:0000259" key="12">
    <source>
        <dbReference type="Pfam" id="PF01259"/>
    </source>
</evidence>
<dbReference type="PANTHER" id="PTHR43700">
    <property type="entry name" value="PHOSPHORIBOSYLAMINOIMIDAZOLE-SUCCINOCARBOXAMIDE SYNTHASE"/>
    <property type="match status" value="1"/>
</dbReference>
<evidence type="ECO:0000256" key="8">
    <source>
        <dbReference type="ARBA" id="ARBA00022840"/>
    </source>
</evidence>
<dbReference type="GO" id="GO:0005737">
    <property type="term" value="C:cytoplasm"/>
    <property type="evidence" value="ECO:0007669"/>
    <property type="project" value="TreeGrafter"/>
</dbReference>
<dbReference type="HAMAP" id="MF_00137">
    <property type="entry name" value="SAICAR_synth"/>
    <property type="match status" value="1"/>
</dbReference>
<dbReference type="AlphaFoldDB" id="A0A7K3MCS8"/>
<evidence type="ECO:0000256" key="3">
    <source>
        <dbReference type="ARBA" id="ARBA00012217"/>
    </source>
</evidence>
<organism evidence="13 14">
    <name type="scientific">Phytoactinopolyspora mesophila</name>
    <dbReference type="NCBI Taxonomy" id="2650750"/>
    <lineage>
        <taxon>Bacteria</taxon>
        <taxon>Bacillati</taxon>
        <taxon>Actinomycetota</taxon>
        <taxon>Actinomycetes</taxon>
        <taxon>Jiangellales</taxon>
        <taxon>Jiangellaceae</taxon>
        <taxon>Phytoactinopolyspora</taxon>
    </lineage>
</organism>
<dbReference type="InterPro" id="IPR001636">
    <property type="entry name" value="SAICAR_synth"/>
</dbReference>
<sequence>MRRSRRRRTRRRRRVAVRLSADWQEKLETNVAYRRWYLACPNTGPLVSNFENLRCAETSTREEWDGRRPCFGRPFRPAGTLRCVTAPPLPGYRHVYSGKVRDLYEPEDDNSRLLIVASDRISAYDYVLASPIPDKGRVLTAMSLWWFEQLADVLPNHVVSADVPDAVAGRGVLVEKLTMVPVECIARGYLTGSGLVEYRQSETVSGIALPAGLVDGSRLDEPIFTPTTKAEIGEHDESVDFSYVEKAAGTELANKLRQLTLEIYSRGEAIARQRGIVLADTKVEFGLRADGTVVLADEVLTPDSSRFWPLDSWQPGRAQPSFDKQFVRDWLTSASSGWNRASGEPPPPLPDEIVQRTRARYVEAYERLTGHAFV</sequence>
<gene>
    <name evidence="11" type="primary">purC</name>
    <name evidence="13" type="ORF">F7O44_27320</name>
</gene>
<comment type="caution">
    <text evidence="13">The sequence shown here is derived from an EMBL/GenBank/DDBJ whole genome shotgun (WGS) entry which is preliminary data.</text>
</comment>
<dbReference type="CDD" id="cd01414">
    <property type="entry name" value="SAICAR_synt_Sc"/>
    <property type="match status" value="1"/>
</dbReference>
<evidence type="ECO:0000313" key="14">
    <source>
        <dbReference type="Proteomes" id="UP000460435"/>
    </source>
</evidence>
<dbReference type="FunFam" id="3.30.470.20:FF:000015">
    <property type="entry name" value="Phosphoribosylaminoimidazole-succinocarboxamide synthase"/>
    <property type="match status" value="1"/>
</dbReference>
<dbReference type="InterPro" id="IPR028923">
    <property type="entry name" value="SAICAR_synt/ADE2_N"/>
</dbReference>
<keyword evidence="14" id="KW-1185">Reference proteome</keyword>
<dbReference type="Proteomes" id="UP000460435">
    <property type="component" value="Unassembled WGS sequence"/>
</dbReference>
<evidence type="ECO:0000256" key="11">
    <source>
        <dbReference type="HAMAP-Rule" id="MF_00137"/>
    </source>
</evidence>
<evidence type="ECO:0000313" key="13">
    <source>
        <dbReference type="EMBL" id="NDL60792.1"/>
    </source>
</evidence>
<evidence type="ECO:0000256" key="10">
    <source>
        <dbReference type="ARBA" id="ARBA00048475"/>
    </source>
</evidence>
<name>A0A7K3MCS8_9ACTN</name>
<dbReference type="GO" id="GO:0005524">
    <property type="term" value="F:ATP binding"/>
    <property type="evidence" value="ECO:0007669"/>
    <property type="project" value="UniProtKB-KW"/>
</dbReference>
<comment type="similarity">
    <text evidence="2 11">Belongs to the SAICAR synthetase family.</text>
</comment>
<dbReference type="EC" id="6.3.2.6" evidence="3 11"/>
<dbReference type="InterPro" id="IPR018236">
    <property type="entry name" value="SAICAR_synthetase_CS"/>
</dbReference>
<dbReference type="Pfam" id="PF01259">
    <property type="entry name" value="SAICAR_synt"/>
    <property type="match status" value="1"/>
</dbReference>
<protein>
    <recommendedName>
        <fullName evidence="4 11">Phosphoribosylaminoimidazole-succinocarboxamide synthase</fullName>
        <ecNumber evidence="3 11">6.3.2.6</ecNumber>
    </recommendedName>
    <alternativeName>
        <fullName evidence="9 11">SAICAR synthetase</fullName>
    </alternativeName>
</protein>
<evidence type="ECO:0000256" key="6">
    <source>
        <dbReference type="ARBA" id="ARBA00022741"/>
    </source>
</evidence>
<dbReference type="NCBIfam" id="NF010568">
    <property type="entry name" value="PRK13961.1"/>
    <property type="match status" value="1"/>
</dbReference>
<dbReference type="UniPathway" id="UPA00074">
    <property type="reaction ID" value="UER00131"/>
</dbReference>
<evidence type="ECO:0000256" key="4">
    <source>
        <dbReference type="ARBA" id="ARBA00016460"/>
    </source>
</evidence>
<evidence type="ECO:0000256" key="7">
    <source>
        <dbReference type="ARBA" id="ARBA00022755"/>
    </source>
</evidence>
<evidence type="ECO:0000256" key="1">
    <source>
        <dbReference type="ARBA" id="ARBA00004672"/>
    </source>
</evidence>
<keyword evidence="5 11" id="KW-0436">Ligase</keyword>
<dbReference type="GO" id="GO:0004639">
    <property type="term" value="F:phosphoribosylaminoimidazolesuccinocarboxamide synthase activity"/>
    <property type="evidence" value="ECO:0007669"/>
    <property type="project" value="UniProtKB-UniRule"/>
</dbReference>
<evidence type="ECO:0000256" key="9">
    <source>
        <dbReference type="ARBA" id="ARBA00030409"/>
    </source>
</evidence>
<evidence type="ECO:0000256" key="5">
    <source>
        <dbReference type="ARBA" id="ARBA00022598"/>
    </source>
</evidence>
<dbReference type="NCBIfam" id="TIGR00081">
    <property type="entry name" value="purC"/>
    <property type="match status" value="1"/>
</dbReference>
<keyword evidence="7 11" id="KW-0658">Purine biosynthesis</keyword>
<dbReference type="EMBL" id="WLZY01000014">
    <property type="protein sequence ID" value="NDL60792.1"/>
    <property type="molecule type" value="Genomic_DNA"/>
</dbReference>
<accession>A0A7K3MCS8</accession>
<dbReference type="SUPFAM" id="SSF56104">
    <property type="entry name" value="SAICAR synthase-like"/>
    <property type="match status" value="1"/>
</dbReference>
<comment type="catalytic activity">
    <reaction evidence="10 11">
        <text>5-amino-1-(5-phospho-D-ribosyl)imidazole-4-carboxylate + L-aspartate + ATP = (2S)-2-[5-amino-1-(5-phospho-beta-D-ribosyl)imidazole-4-carboxamido]succinate + ADP + phosphate + 2 H(+)</text>
        <dbReference type="Rhea" id="RHEA:22628"/>
        <dbReference type="ChEBI" id="CHEBI:15378"/>
        <dbReference type="ChEBI" id="CHEBI:29991"/>
        <dbReference type="ChEBI" id="CHEBI:30616"/>
        <dbReference type="ChEBI" id="CHEBI:43474"/>
        <dbReference type="ChEBI" id="CHEBI:58443"/>
        <dbReference type="ChEBI" id="CHEBI:77657"/>
        <dbReference type="ChEBI" id="CHEBI:456216"/>
        <dbReference type="EC" id="6.3.2.6"/>
    </reaction>
</comment>
<feature type="domain" description="SAICAR synthetase/ADE2 N-terminal" evidence="12">
    <location>
        <begin position="95"/>
        <end position="342"/>
    </location>
</feature>